<feature type="non-terminal residue" evidence="2">
    <location>
        <position position="1"/>
    </location>
</feature>
<feature type="non-terminal residue" evidence="2">
    <location>
        <position position="541"/>
    </location>
</feature>
<evidence type="ECO:0000256" key="1">
    <source>
        <dbReference type="SAM" id="MobiDB-lite"/>
    </source>
</evidence>
<keyword evidence="3" id="KW-1185">Reference proteome</keyword>
<feature type="region of interest" description="Disordered" evidence="1">
    <location>
        <begin position="495"/>
        <end position="541"/>
    </location>
</feature>
<name>A0ABD0QJ70_CIRMR</name>
<organism evidence="2 3">
    <name type="scientific">Cirrhinus mrigala</name>
    <name type="common">Mrigala</name>
    <dbReference type="NCBI Taxonomy" id="683832"/>
    <lineage>
        <taxon>Eukaryota</taxon>
        <taxon>Metazoa</taxon>
        <taxon>Chordata</taxon>
        <taxon>Craniata</taxon>
        <taxon>Vertebrata</taxon>
        <taxon>Euteleostomi</taxon>
        <taxon>Actinopterygii</taxon>
        <taxon>Neopterygii</taxon>
        <taxon>Teleostei</taxon>
        <taxon>Ostariophysi</taxon>
        <taxon>Cypriniformes</taxon>
        <taxon>Cyprinidae</taxon>
        <taxon>Labeoninae</taxon>
        <taxon>Labeonini</taxon>
        <taxon>Cirrhinus</taxon>
    </lineage>
</organism>
<evidence type="ECO:0000313" key="2">
    <source>
        <dbReference type="EMBL" id="KAL0186277.1"/>
    </source>
</evidence>
<feature type="compositionally biased region" description="Acidic residues" evidence="1">
    <location>
        <begin position="227"/>
        <end position="237"/>
    </location>
</feature>
<proteinExistence type="predicted"/>
<protein>
    <submittedName>
        <fullName evidence="2">Uncharacterized protein</fullName>
    </submittedName>
</protein>
<evidence type="ECO:0000313" key="3">
    <source>
        <dbReference type="Proteomes" id="UP001529510"/>
    </source>
</evidence>
<dbReference type="AlphaFoldDB" id="A0ABD0QJ70"/>
<accession>A0ABD0QJ70</accession>
<dbReference type="Proteomes" id="UP001529510">
    <property type="component" value="Unassembled WGS sequence"/>
</dbReference>
<reference evidence="2 3" key="1">
    <citation type="submission" date="2024-05" db="EMBL/GenBank/DDBJ databases">
        <title>Genome sequencing and assembly of Indian major carp, Cirrhinus mrigala (Hamilton, 1822).</title>
        <authorList>
            <person name="Mohindra V."/>
            <person name="Chowdhury L.M."/>
            <person name="Lal K."/>
            <person name="Jena J.K."/>
        </authorList>
    </citation>
    <scope>NUCLEOTIDE SEQUENCE [LARGE SCALE GENOMIC DNA]</scope>
    <source>
        <strain evidence="2">CM1030</strain>
        <tissue evidence="2">Blood</tissue>
    </source>
</reference>
<comment type="caution">
    <text evidence="2">The sequence shown here is derived from an EMBL/GenBank/DDBJ whole genome shotgun (WGS) entry which is preliminary data.</text>
</comment>
<feature type="compositionally biased region" description="Basic and acidic residues" evidence="1">
    <location>
        <begin position="530"/>
        <end position="541"/>
    </location>
</feature>
<dbReference type="Gene3D" id="1.10.287.3160">
    <property type="match status" value="1"/>
</dbReference>
<dbReference type="EMBL" id="JAMKFB020000008">
    <property type="protein sequence ID" value="KAL0186277.1"/>
    <property type="molecule type" value="Genomic_DNA"/>
</dbReference>
<sequence>ELELRPLEVANGERLLRDPCLKLYTKTTRYWPATAYDVTAGASYQRDCIVQRSAGRTQRPLLRLQRLFCLKPANSTGKRSILFAMATTSKAFKKCADPCPRYLTPDDTHDLCVMCLGEEHARDVLEGAICVHCERLPIKTLRSRLSLFSRKEGQHSAPRGSGPTVAEARRKLSSWGSQVDLADKLDKGLSLSRSSAGDESELLDDDDVISLTSSDPAASALLGSTQEEQELFDEEMQSEPSQSSCPAYEELLEVMERATARLDLPWKRLKKATPRGRLDERFLSDHKPPAQVSLPFLPDLHTEVAKGWNKPFSARIHRFQHTSYANIEGMRENGYEKMPPIEETLASYLSLGEASSLKAPSLPTEPLQRTSSLNGRAYAAAGQAVASLHTMAVLQAYQADLLKDLDKGQGLSPDEVAELRRITDLALRATKQAATAMGRSMAAMVVTERHLWVNLADLGRKEKGFLLDAPVSPSELFGTSEAKARSAAFKTFIPRRTRGPGLQAQKASVAARAPPPPVGGSRRGRGPRGGRQDLREVVQAR</sequence>
<feature type="region of interest" description="Disordered" evidence="1">
    <location>
        <begin position="225"/>
        <end position="244"/>
    </location>
</feature>
<feature type="region of interest" description="Disordered" evidence="1">
    <location>
        <begin position="149"/>
        <end position="169"/>
    </location>
</feature>
<gene>
    <name evidence="2" type="ORF">M9458_017947</name>
</gene>